<comment type="caution">
    <text evidence="1">The sequence shown here is derived from an EMBL/GenBank/DDBJ whole genome shotgun (WGS) entry which is preliminary data.</text>
</comment>
<gene>
    <name evidence="1" type="ORF">HPB50_022786</name>
</gene>
<name>A0ACB7RKE3_HYAAI</name>
<sequence>MLRLVTPWISDATAGQREDVRLDDATSKEQPASQPGAEHSVAEPSSITTTSTTASPVGVPLRRSNRTRRPPERYQASNYDRGKKRSRIRGRDAEVASAAPTGHDGEPERLHQWAQNIKRGDKTLDDACVVCERHFEPSFIERTFSIVIQGKLEEIPRDVPLLAKEALPTVFPGIPSTFPSLCLRREKSATYASRLLVLDRHQQKRSIVMPMLLRAIMWS</sequence>
<evidence type="ECO:0000313" key="1">
    <source>
        <dbReference type="EMBL" id="KAH6923116.1"/>
    </source>
</evidence>
<evidence type="ECO:0000313" key="2">
    <source>
        <dbReference type="Proteomes" id="UP000821845"/>
    </source>
</evidence>
<dbReference type="Proteomes" id="UP000821845">
    <property type="component" value="Chromosome 9"/>
</dbReference>
<organism evidence="1 2">
    <name type="scientific">Hyalomma asiaticum</name>
    <name type="common">Tick</name>
    <dbReference type="NCBI Taxonomy" id="266040"/>
    <lineage>
        <taxon>Eukaryota</taxon>
        <taxon>Metazoa</taxon>
        <taxon>Ecdysozoa</taxon>
        <taxon>Arthropoda</taxon>
        <taxon>Chelicerata</taxon>
        <taxon>Arachnida</taxon>
        <taxon>Acari</taxon>
        <taxon>Parasitiformes</taxon>
        <taxon>Ixodida</taxon>
        <taxon>Ixodoidea</taxon>
        <taxon>Ixodidae</taxon>
        <taxon>Hyalomminae</taxon>
        <taxon>Hyalomma</taxon>
    </lineage>
</organism>
<reference evidence="1" key="1">
    <citation type="submission" date="2020-05" db="EMBL/GenBank/DDBJ databases">
        <title>Large-scale comparative analyses of tick genomes elucidate their genetic diversity and vector capacities.</title>
        <authorList>
            <person name="Jia N."/>
            <person name="Wang J."/>
            <person name="Shi W."/>
            <person name="Du L."/>
            <person name="Sun Y."/>
            <person name="Zhan W."/>
            <person name="Jiang J."/>
            <person name="Wang Q."/>
            <person name="Zhang B."/>
            <person name="Ji P."/>
            <person name="Sakyi L.B."/>
            <person name="Cui X."/>
            <person name="Yuan T."/>
            <person name="Jiang B."/>
            <person name="Yang W."/>
            <person name="Lam T.T.-Y."/>
            <person name="Chang Q."/>
            <person name="Ding S."/>
            <person name="Wang X."/>
            <person name="Zhu J."/>
            <person name="Ruan X."/>
            <person name="Zhao L."/>
            <person name="Wei J."/>
            <person name="Que T."/>
            <person name="Du C."/>
            <person name="Cheng J."/>
            <person name="Dai P."/>
            <person name="Han X."/>
            <person name="Huang E."/>
            <person name="Gao Y."/>
            <person name="Liu J."/>
            <person name="Shao H."/>
            <person name="Ye R."/>
            <person name="Li L."/>
            <person name="Wei W."/>
            <person name="Wang X."/>
            <person name="Wang C."/>
            <person name="Yang T."/>
            <person name="Huo Q."/>
            <person name="Li W."/>
            <person name="Guo W."/>
            <person name="Chen H."/>
            <person name="Zhou L."/>
            <person name="Ni X."/>
            <person name="Tian J."/>
            <person name="Zhou Y."/>
            <person name="Sheng Y."/>
            <person name="Liu T."/>
            <person name="Pan Y."/>
            <person name="Xia L."/>
            <person name="Li J."/>
            <person name="Zhao F."/>
            <person name="Cao W."/>
        </authorList>
    </citation>
    <scope>NUCLEOTIDE SEQUENCE</scope>
    <source>
        <strain evidence="1">Hyas-2018</strain>
    </source>
</reference>
<accession>A0ACB7RKE3</accession>
<proteinExistence type="predicted"/>
<keyword evidence="2" id="KW-1185">Reference proteome</keyword>
<dbReference type="EMBL" id="CM023489">
    <property type="protein sequence ID" value="KAH6923116.1"/>
    <property type="molecule type" value="Genomic_DNA"/>
</dbReference>
<protein>
    <submittedName>
        <fullName evidence="1">Uncharacterized protein</fullName>
    </submittedName>
</protein>